<dbReference type="PANTHER" id="PTHR36924:SF1">
    <property type="entry name" value="ANTITOXIN HIGA-1"/>
    <property type="match status" value="1"/>
</dbReference>
<dbReference type="Gene3D" id="1.10.260.40">
    <property type="entry name" value="lambda repressor-like DNA-binding domains"/>
    <property type="match status" value="1"/>
</dbReference>
<gene>
    <name evidence="3" type="ORF">SAMN04487996_101354</name>
</gene>
<dbReference type="EMBL" id="FNAN01000001">
    <property type="protein sequence ID" value="SDD57615.1"/>
    <property type="molecule type" value="Genomic_DNA"/>
</dbReference>
<dbReference type="PROSITE" id="PS50943">
    <property type="entry name" value="HTH_CROC1"/>
    <property type="match status" value="1"/>
</dbReference>
<dbReference type="STRING" id="659014.SAMN04487996_101354"/>
<evidence type="ECO:0000259" key="2">
    <source>
        <dbReference type="PROSITE" id="PS50943"/>
    </source>
</evidence>
<protein>
    <submittedName>
        <fullName evidence="3">Addiction module antidote protein, HigA family</fullName>
    </submittedName>
</protein>
<dbReference type="PANTHER" id="PTHR36924">
    <property type="entry name" value="ANTITOXIN HIGA-1"/>
    <property type="match status" value="1"/>
</dbReference>
<proteinExistence type="predicted"/>
<accession>A0A1G6VXT8</accession>
<dbReference type="SUPFAM" id="SSF47413">
    <property type="entry name" value="lambda repressor-like DNA-binding domains"/>
    <property type="match status" value="1"/>
</dbReference>
<organism evidence="3 4">
    <name type="scientific">Dyadobacter soli</name>
    <dbReference type="NCBI Taxonomy" id="659014"/>
    <lineage>
        <taxon>Bacteria</taxon>
        <taxon>Pseudomonadati</taxon>
        <taxon>Bacteroidota</taxon>
        <taxon>Cytophagia</taxon>
        <taxon>Cytophagales</taxon>
        <taxon>Spirosomataceae</taxon>
        <taxon>Dyadobacter</taxon>
    </lineage>
</organism>
<dbReference type="InterPro" id="IPR013430">
    <property type="entry name" value="Toxin_antidote_HigA"/>
</dbReference>
<evidence type="ECO:0000313" key="3">
    <source>
        <dbReference type="EMBL" id="SDD57615.1"/>
    </source>
</evidence>
<dbReference type="CDD" id="cd00093">
    <property type="entry name" value="HTH_XRE"/>
    <property type="match status" value="1"/>
</dbReference>
<name>A0A1G6VXT8_9BACT</name>
<evidence type="ECO:0000313" key="4">
    <source>
        <dbReference type="Proteomes" id="UP000198748"/>
    </source>
</evidence>
<dbReference type="AlphaFoldDB" id="A0A1G6VXT8"/>
<dbReference type="InterPro" id="IPR001387">
    <property type="entry name" value="Cro/C1-type_HTH"/>
</dbReference>
<reference evidence="4" key="1">
    <citation type="submission" date="2016-10" db="EMBL/GenBank/DDBJ databases">
        <authorList>
            <person name="Varghese N."/>
            <person name="Submissions S."/>
        </authorList>
    </citation>
    <scope>NUCLEOTIDE SEQUENCE [LARGE SCALE GENOMIC DNA]</scope>
    <source>
        <strain evidence="4">DSM 25329</strain>
    </source>
</reference>
<keyword evidence="4" id="KW-1185">Reference proteome</keyword>
<dbReference type="NCBIfam" id="TIGR02607">
    <property type="entry name" value="antidote_HigA"/>
    <property type="match status" value="1"/>
</dbReference>
<dbReference type="SMART" id="SM00530">
    <property type="entry name" value="HTH_XRE"/>
    <property type="match status" value="1"/>
</dbReference>
<dbReference type="Pfam" id="PF01381">
    <property type="entry name" value="HTH_3"/>
    <property type="match status" value="1"/>
</dbReference>
<evidence type="ECO:0000256" key="1">
    <source>
        <dbReference type="ARBA" id="ARBA00023125"/>
    </source>
</evidence>
<sequence length="124" mass="14193">MDMHTTSIIWTITKWETNSMEDNKVKSPMKNPPHPGQVLKSLYLEPLELSVTDAAKGLGVTRKTLSQLINGHQAVSPDMALRLSEAFNTTPQLWLNMQQNFDLRQAEQRERNYTIQHFWTASPA</sequence>
<dbReference type="GO" id="GO:0003677">
    <property type="term" value="F:DNA binding"/>
    <property type="evidence" value="ECO:0007669"/>
    <property type="project" value="UniProtKB-KW"/>
</dbReference>
<dbReference type="Proteomes" id="UP000198748">
    <property type="component" value="Unassembled WGS sequence"/>
</dbReference>
<dbReference type="InterPro" id="IPR010982">
    <property type="entry name" value="Lambda_DNA-bd_dom_sf"/>
</dbReference>
<feature type="domain" description="HTH cro/C1-type" evidence="2">
    <location>
        <begin position="49"/>
        <end position="94"/>
    </location>
</feature>
<keyword evidence="1" id="KW-0238">DNA-binding</keyword>